<keyword evidence="1" id="KW-0472">Membrane</keyword>
<keyword evidence="1" id="KW-1133">Transmembrane helix</keyword>
<dbReference type="AlphaFoldDB" id="A0A1F7XW81"/>
<comment type="caution">
    <text evidence="2">The sequence shown here is derived from an EMBL/GenBank/DDBJ whole genome shotgun (WGS) entry which is preliminary data.</text>
</comment>
<name>A0A1F7XW81_9BACT</name>
<accession>A0A1F7XW81</accession>
<evidence type="ECO:0000256" key="1">
    <source>
        <dbReference type="SAM" id="Phobius"/>
    </source>
</evidence>
<protein>
    <recommendedName>
        <fullName evidence="4">DUF3899 domain-containing protein</fullName>
    </recommendedName>
</protein>
<sequence>MVGIGEEEKLTKLIHTFMGGAASFAKLVQRVVLVLMLTIVPIIFIKQFWALFVFLFPLALAVLLLISGIVLIFFYFKLLDLRRIYFKLQRYFTEKESIEEYMFDRYKSDKDRESKHFLFMGILAMIIGGYLLFRFIFRNFA</sequence>
<feature type="transmembrane region" description="Helical" evidence="1">
    <location>
        <begin position="27"/>
        <end position="45"/>
    </location>
</feature>
<feature type="transmembrane region" description="Helical" evidence="1">
    <location>
        <begin position="117"/>
        <end position="137"/>
    </location>
</feature>
<gene>
    <name evidence="2" type="ORF">A2685_02415</name>
</gene>
<dbReference type="Proteomes" id="UP000178446">
    <property type="component" value="Unassembled WGS sequence"/>
</dbReference>
<feature type="transmembrane region" description="Helical" evidence="1">
    <location>
        <begin position="51"/>
        <end position="76"/>
    </location>
</feature>
<evidence type="ECO:0000313" key="2">
    <source>
        <dbReference type="EMBL" id="OGM19302.1"/>
    </source>
</evidence>
<evidence type="ECO:0008006" key="4">
    <source>
        <dbReference type="Google" id="ProtNLM"/>
    </source>
</evidence>
<proteinExistence type="predicted"/>
<keyword evidence="1" id="KW-0812">Transmembrane</keyword>
<organism evidence="2 3">
    <name type="scientific">Candidatus Woesebacteria bacterium RIFCSPHIGHO2_01_FULL_37_10</name>
    <dbReference type="NCBI Taxonomy" id="1802489"/>
    <lineage>
        <taxon>Bacteria</taxon>
        <taxon>Candidatus Woeseibacteriota</taxon>
    </lineage>
</organism>
<reference evidence="2 3" key="1">
    <citation type="journal article" date="2016" name="Nat. Commun.">
        <title>Thousands of microbial genomes shed light on interconnected biogeochemical processes in an aquifer system.</title>
        <authorList>
            <person name="Anantharaman K."/>
            <person name="Brown C.T."/>
            <person name="Hug L.A."/>
            <person name="Sharon I."/>
            <person name="Castelle C.J."/>
            <person name="Probst A.J."/>
            <person name="Thomas B.C."/>
            <person name="Singh A."/>
            <person name="Wilkins M.J."/>
            <person name="Karaoz U."/>
            <person name="Brodie E.L."/>
            <person name="Williams K.H."/>
            <person name="Hubbard S.S."/>
            <person name="Banfield J.F."/>
        </authorList>
    </citation>
    <scope>NUCLEOTIDE SEQUENCE [LARGE SCALE GENOMIC DNA]</scope>
</reference>
<dbReference type="EMBL" id="MGGB01000016">
    <property type="protein sequence ID" value="OGM19302.1"/>
    <property type="molecule type" value="Genomic_DNA"/>
</dbReference>
<evidence type="ECO:0000313" key="3">
    <source>
        <dbReference type="Proteomes" id="UP000178446"/>
    </source>
</evidence>